<comment type="caution">
    <text evidence="5">The sequence shown here is derived from an EMBL/GenBank/DDBJ whole genome shotgun (WGS) entry which is preliminary data.</text>
</comment>
<organism evidence="5 6">
    <name type="scientific">Trifolium medium</name>
    <dbReference type="NCBI Taxonomy" id="97028"/>
    <lineage>
        <taxon>Eukaryota</taxon>
        <taxon>Viridiplantae</taxon>
        <taxon>Streptophyta</taxon>
        <taxon>Embryophyta</taxon>
        <taxon>Tracheophyta</taxon>
        <taxon>Spermatophyta</taxon>
        <taxon>Magnoliopsida</taxon>
        <taxon>eudicotyledons</taxon>
        <taxon>Gunneridae</taxon>
        <taxon>Pentapetalae</taxon>
        <taxon>rosids</taxon>
        <taxon>fabids</taxon>
        <taxon>Fabales</taxon>
        <taxon>Fabaceae</taxon>
        <taxon>Papilionoideae</taxon>
        <taxon>50 kb inversion clade</taxon>
        <taxon>NPAAA clade</taxon>
        <taxon>Hologalegina</taxon>
        <taxon>IRL clade</taxon>
        <taxon>Trifolieae</taxon>
        <taxon>Trifolium</taxon>
    </lineage>
</organism>
<dbReference type="InterPro" id="IPR013083">
    <property type="entry name" value="Znf_RING/FYVE/PHD"/>
</dbReference>
<keyword evidence="3" id="KW-0862">Zinc</keyword>
<feature type="non-terminal residue" evidence="5">
    <location>
        <position position="1"/>
    </location>
</feature>
<dbReference type="PANTHER" id="PTHR46364">
    <property type="entry name" value="OS08G0421900 PROTEIN"/>
    <property type="match status" value="1"/>
</dbReference>
<dbReference type="GO" id="GO:0003682">
    <property type="term" value="F:chromatin binding"/>
    <property type="evidence" value="ECO:0007669"/>
    <property type="project" value="InterPro"/>
</dbReference>
<proteinExistence type="predicted"/>
<keyword evidence="1" id="KW-0479">Metal-binding</keyword>
<dbReference type="InterPro" id="IPR011011">
    <property type="entry name" value="Znf_FYVE_PHD"/>
</dbReference>
<evidence type="ECO:0000256" key="1">
    <source>
        <dbReference type="ARBA" id="ARBA00022723"/>
    </source>
</evidence>
<dbReference type="Proteomes" id="UP000265520">
    <property type="component" value="Unassembled WGS sequence"/>
</dbReference>
<dbReference type="AlphaFoldDB" id="A0A392PUW8"/>
<dbReference type="EMBL" id="LXQA010096642">
    <property type="protein sequence ID" value="MCI15472.1"/>
    <property type="molecule type" value="Genomic_DNA"/>
</dbReference>
<dbReference type="SMART" id="SM00439">
    <property type="entry name" value="BAH"/>
    <property type="match status" value="1"/>
</dbReference>
<evidence type="ECO:0000313" key="5">
    <source>
        <dbReference type="EMBL" id="MCI15472.1"/>
    </source>
</evidence>
<evidence type="ECO:0000259" key="4">
    <source>
        <dbReference type="PROSITE" id="PS51038"/>
    </source>
</evidence>
<sequence length="131" mass="15374">SPGKQDPPYVGFVKRIKGGSDPKVTVTWFYRPQETKFYDKNSIGEKELFYSSAEETHSVETIMCKCTVHTFHSYSKLENITSLDFYCRYKYDHIKEVLTAGDKTVVAVYCTCRLPWNPDRIMIQCYKCKKW</sequence>
<dbReference type="Gene3D" id="3.30.40.10">
    <property type="entry name" value="Zinc/RING finger domain, C3HC4 (zinc finger)"/>
    <property type="match status" value="1"/>
</dbReference>
<name>A0A392PUW8_9FABA</name>
<accession>A0A392PUW8</accession>
<keyword evidence="2" id="KW-0863">Zinc-finger</keyword>
<dbReference type="SUPFAM" id="SSF57903">
    <property type="entry name" value="FYVE/PHD zinc finger"/>
    <property type="match status" value="1"/>
</dbReference>
<dbReference type="GO" id="GO:0008270">
    <property type="term" value="F:zinc ion binding"/>
    <property type="evidence" value="ECO:0007669"/>
    <property type="project" value="UniProtKB-KW"/>
</dbReference>
<keyword evidence="6" id="KW-1185">Reference proteome</keyword>
<dbReference type="Pfam" id="PF01426">
    <property type="entry name" value="BAH"/>
    <property type="match status" value="1"/>
</dbReference>
<dbReference type="PROSITE" id="PS51038">
    <property type="entry name" value="BAH"/>
    <property type="match status" value="1"/>
</dbReference>
<dbReference type="Gene3D" id="2.30.30.490">
    <property type="match status" value="1"/>
</dbReference>
<dbReference type="InterPro" id="IPR043151">
    <property type="entry name" value="BAH_sf"/>
</dbReference>
<dbReference type="InterPro" id="IPR001025">
    <property type="entry name" value="BAH_dom"/>
</dbReference>
<evidence type="ECO:0000256" key="3">
    <source>
        <dbReference type="ARBA" id="ARBA00022833"/>
    </source>
</evidence>
<reference evidence="5 6" key="1">
    <citation type="journal article" date="2018" name="Front. Plant Sci.">
        <title>Red Clover (Trifolium pratense) and Zigzag Clover (T. medium) - A Picture of Genomic Similarities and Differences.</title>
        <authorList>
            <person name="Dluhosova J."/>
            <person name="Istvanek J."/>
            <person name="Nedelnik J."/>
            <person name="Repkova J."/>
        </authorList>
    </citation>
    <scope>NUCLEOTIDE SEQUENCE [LARGE SCALE GENOMIC DNA]</scope>
    <source>
        <strain evidence="6">cv. 10/8</strain>
        <tissue evidence="5">Leaf</tissue>
    </source>
</reference>
<evidence type="ECO:0000313" key="6">
    <source>
        <dbReference type="Proteomes" id="UP000265520"/>
    </source>
</evidence>
<evidence type="ECO:0000256" key="2">
    <source>
        <dbReference type="ARBA" id="ARBA00022771"/>
    </source>
</evidence>
<feature type="domain" description="BAH" evidence="4">
    <location>
        <begin position="1"/>
        <end position="102"/>
    </location>
</feature>
<protein>
    <submittedName>
        <fullName evidence="5">BAH and coiled-coil domain-containing protein 1-like</fullName>
    </submittedName>
</protein>